<feature type="signal peptide" evidence="3">
    <location>
        <begin position="1"/>
        <end position="18"/>
    </location>
</feature>
<reference evidence="5" key="1">
    <citation type="journal article" date="2021" name="Nat. Commun.">
        <title>Genetic determinants of endophytism in the Arabidopsis root mycobiome.</title>
        <authorList>
            <person name="Mesny F."/>
            <person name="Miyauchi S."/>
            <person name="Thiergart T."/>
            <person name="Pickel B."/>
            <person name="Atanasova L."/>
            <person name="Karlsson M."/>
            <person name="Huettel B."/>
            <person name="Barry K.W."/>
            <person name="Haridas S."/>
            <person name="Chen C."/>
            <person name="Bauer D."/>
            <person name="Andreopoulos W."/>
            <person name="Pangilinan J."/>
            <person name="LaButti K."/>
            <person name="Riley R."/>
            <person name="Lipzen A."/>
            <person name="Clum A."/>
            <person name="Drula E."/>
            <person name="Henrissat B."/>
            <person name="Kohler A."/>
            <person name="Grigoriev I.V."/>
            <person name="Martin F.M."/>
            <person name="Hacquard S."/>
        </authorList>
    </citation>
    <scope>NUCLEOTIDE SEQUENCE</scope>
    <source>
        <strain evidence="5">MPI-CAGE-CH-0235</strain>
    </source>
</reference>
<dbReference type="Proteomes" id="UP000813444">
    <property type="component" value="Unassembled WGS sequence"/>
</dbReference>
<dbReference type="OrthoDB" id="9983560at2759"/>
<evidence type="ECO:0000256" key="3">
    <source>
        <dbReference type="SAM" id="SignalP"/>
    </source>
</evidence>
<proteinExistence type="inferred from homology"/>
<feature type="chain" id="PRO_5035459639" description="FAD-binding PCMH-type domain-containing protein" evidence="3">
    <location>
        <begin position="19"/>
        <end position="591"/>
    </location>
</feature>
<dbReference type="Pfam" id="PF08031">
    <property type="entry name" value="BBE"/>
    <property type="match status" value="1"/>
</dbReference>
<comment type="similarity">
    <text evidence="1">Belongs to the oxygen-dependent FAD-linked oxidoreductase family.</text>
</comment>
<dbReference type="GO" id="GO:0071949">
    <property type="term" value="F:FAD binding"/>
    <property type="evidence" value="ECO:0007669"/>
    <property type="project" value="InterPro"/>
</dbReference>
<dbReference type="InterPro" id="IPR036318">
    <property type="entry name" value="FAD-bd_PCMH-like_sf"/>
</dbReference>
<dbReference type="PANTHER" id="PTHR13878">
    <property type="entry name" value="GULONOLACTONE OXIDASE"/>
    <property type="match status" value="1"/>
</dbReference>
<dbReference type="SUPFAM" id="SSF56176">
    <property type="entry name" value="FAD-binding/transporter-associated domain-like"/>
    <property type="match status" value="1"/>
</dbReference>
<evidence type="ECO:0000313" key="6">
    <source>
        <dbReference type="Proteomes" id="UP000813444"/>
    </source>
</evidence>
<dbReference type="InterPro" id="IPR016169">
    <property type="entry name" value="FAD-bd_PCMH_sub2"/>
</dbReference>
<keyword evidence="3" id="KW-0732">Signal</keyword>
<dbReference type="InterPro" id="IPR050432">
    <property type="entry name" value="FAD-linked_Oxidoreductases_BP"/>
</dbReference>
<keyword evidence="6" id="KW-1185">Reference proteome</keyword>
<evidence type="ECO:0000259" key="4">
    <source>
        <dbReference type="PROSITE" id="PS51387"/>
    </source>
</evidence>
<evidence type="ECO:0000256" key="1">
    <source>
        <dbReference type="ARBA" id="ARBA00005466"/>
    </source>
</evidence>
<dbReference type="Pfam" id="PF01565">
    <property type="entry name" value="FAD_binding_4"/>
    <property type="match status" value="1"/>
</dbReference>
<dbReference type="EMBL" id="JAGPNK010000013">
    <property type="protein sequence ID" value="KAH7309863.1"/>
    <property type="molecule type" value="Genomic_DNA"/>
</dbReference>
<keyword evidence="2" id="KW-0560">Oxidoreductase</keyword>
<sequence>MSRLAATIVWVLLHAVNAALVHREWNGSLYSCKCYLGDACWPGTVEWNRLNATVGGNLRLHVPPESVCHDTFDGPLGSLATYNETACQQVSANYANEEWTVEQDATLLWKYFTNHTCPPTIDPGSPCTLGYYGVIILDAHTKHHVKAGIDFARRHDLRLVVRNTGHDFIGRSTGWGSLIIRTQAMQGVKWIKSYKGPGRYRGRAVTLSAGIQGRDILTQAHAQQPPQALMTGECPTVGIVGGLIQGGGHGPWTTLKGMVADSVLSFEVITADGVIRTANERENPDLYWALKGGGPLTFGVVLSATVKTWDDLPAAGATLFINSTTVANEDVFWEGVRIFHKYANHLVDNGLYVYFEIFPQTLRVLPVVAIDKTKSELDAITAPILSELRESDVPFEYASNEYHNFYSLYTDLFEDEVLGGVSLTGGWMFSRKDVRENNDAIVDAFKVAISPREDLLYSGGMIGHLWNAGYNVPVPNSATHPRFRDASDFIISTLPVPANASLEVKADLQDVLTNTIDAALRKAGPHGCTYVNEADPYQPDWQTHFWGDFYPRLKEIKHKWDPHGLFWTISTPGSEDWVLIETETRLCKSQQ</sequence>
<dbReference type="PANTHER" id="PTHR13878:SF97">
    <property type="entry name" value="ISOAMYL ALCOHOL OXIDASE"/>
    <property type="match status" value="1"/>
</dbReference>
<gene>
    <name evidence="5" type="ORF">B0I35DRAFT_359211</name>
</gene>
<dbReference type="InterPro" id="IPR016166">
    <property type="entry name" value="FAD-bd_PCMH"/>
</dbReference>
<dbReference type="InterPro" id="IPR006094">
    <property type="entry name" value="Oxid_FAD_bind_N"/>
</dbReference>
<evidence type="ECO:0000313" key="5">
    <source>
        <dbReference type="EMBL" id="KAH7309863.1"/>
    </source>
</evidence>
<protein>
    <recommendedName>
        <fullName evidence="4">FAD-binding PCMH-type domain-containing protein</fullName>
    </recommendedName>
</protein>
<comment type="caution">
    <text evidence="5">The sequence shown here is derived from an EMBL/GenBank/DDBJ whole genome shotgun (WGS) entry which is preliminary data.</text>
</comment>
<dbReference type="AlphaFoldDB" id="A0A8K0SMX3"/>
<dbReference type="GO" id="GO:0016491">
    <property type="term" value="F:oxidoreductase activity"/>
    <property type="evidence" value="ECO:0007669"/>
    <property type="project" value="UniProtKB-KW"/>
</dbReference>
<dbReference type="Gene3D" id="3.30.465.10">
    <property type="match status" value="2"/>
</dbReference>
<evidence type="ECO:0000256" key="2">
    <source>
        <dbReference type="ARBA" id="ARBA00023002"/>
    </source>
</evidence>
<dbReference type="PROSITE" id="PS51387">
    <property type="entry name" value="FAD_PCMH"/>
    <property type="match status" value="1"/>
</dbReference>
<accession>A0A8K0SMX3</accession>
<feature type="domain" description="FAD-binding PCMH-type" evidence="4">
    <location>
        <begin position="124"/>
        <end position="311"/>
    </location>
</feature>
<name>A0A8K0SMX3_9HYPO</name>
<dbReference type="InterPro" id="IPR012951">
    <property type="entry name" value="BBE"/>
</dbReference>
<organism evidence="5 6">
    <name type="scientific">Stachybotrys elegans</name>
    <dbReference type="NCBI Taxonomy" id="80388"/>
    <lineage>
        <taxon>Eukaryota</taxon>
        <taxon>Fungi</taxon>
        <taxon>Dikarya</taxon>
        <taxon>Ascomycota</taxon>
        <taxon>Pezizomycotina</taxon>
        <taxon>Sordariomycetes</taxon>
        <taxon>Hypocreomycetidae</taxon>
        <taxon>Hypocreales</taxon>
        <taxon>Stachybotryaceae</taxon>
        <taxon>Stachybotrys</taxon>
    </lineage>
</organism>